<dbReference type="PANTHER" id="PTHR31544:SF2">
    <property type="entry name" value="AIG2-LIKE PROTEIN D"/>
    <property type="match status" value="1"/>
</dbReference>
<evidence type="ECO:0000313" key="8">
    <source>
        <dbReference type="Proteomes" id="UP000239649"/>
    </source>
</evidence>
<evidence type="ECO:0000313" key="7">
    <source>
        <dbReference type="EMBL" id="PSC72734.1"/>
    </source>
</evidence>
<dbReference type="PANTHER" id="PTHR31544">
    <property type="entry name" value="AIG2-LIKE PROTEIN D"/>
    <property type="match status" value="1"/>
</dbReference>
<dbReference type="InterPro" id="IPR009288">
    <property type="entry name" value="AIG2-like_dom"/>
</dbReference>
<dbReference type="Pfam" id="PF06094">
    <property type="entry name" value="GGACT"/>
    <property type="match status" value="1"/>
</dbReference>
<evidence type="ECO:0000256" key="1">
    <source>
        <dbReference type="ARBA" id="ARBA00002782"/>
    </source>
</evidence>
<dbReference type="GO" id="GO:0016740">
    <property type="term" value="F:transferase activity"/>
    <property type="evidence" value="ECO:0007669"/>
    <property type="project" value="UniProtKB-KW"/>
</dbReference>
<evidence type="ECO:0000256" key="3">
    <source>
        <dbReference type="ARBA" id="ARBA00022679"/>
    </source>
</evidence>
<feature type="compositionally biased region" description="Gly residues" evidence="5">
    <location>
        <begin position="158"/>
        <end position="175"/>
    </location>
</feature>
<name>A0A2P6VF68_9CHLO</name>
<proteinExistence type="inferred from homology"/>
<comment type="function">
    <text evidence="1">Putative gamma-glutamylcyclotransferase.</text>
</comment>
<dbReference type="CDD" id="cd06661">
    <property type="entry name" value="GGCT_like"/>
    <property type="match status" value="1"/>
</dbReference>
<organism evidence="7 8">
    <name type="scientific">Micractinium conductrix</name>
    <dbReference type="NCBI Taxonomy" id="554055"/>
    <lineage>
        <taxon>Eukaryota</taxon>
        <taxon>Viridiplantae</taxon>
        <taxon>Chlorophyta</taxon>
        <taxon>core chlorophytes</taxon>
        <taxon>Trebouxiophyceae</taxon>
        <taxon>Chlorellales</taxon>
        <taxon>Chlorellaceae</taxon>
        <taxon>Chlorella clade</taxon>
        <taxon>Micractinium</taxon>
    </lineage>
</organism>
<dbReference type="InterPro" id="IPR013024">
    <property type="entry name" value="GGCT-like"/>
</dbReference>
<dbReference type="Proteomes" id="UP000239649">
    <property type="component" value="Unassembled WGS sequence"/>
</dbReference>
<dbReference type="SUPFAM" id="SSF110857">
    <property type="entry name" value="Gamma-glutamyl cyclotransferase-like"/>
    <property type="match status" value="1"/>
</dbReference>
<feature type="region of interest" description="Disordered" evidence="5">
    <location>
        <begin position="144"/>
        <end position="175"/>
    </location>
</feature>
<keyword evidence="8" id="KW-1185">Reference proteome</keyword>
<sequence length="175" mass="19364">MTCFVYGTLMYPEVLSALISRVPRSEPALIRGYQRYAIRGQVFPGTVVSTADASVQGLVLFDLRPQELEMFDEFEGDEYFKQDVQAELLESGDSMPTSIYIWQDRLRPLLQGEWDPEAFRQQRLDSYVEMCRGFAADVQAQRGWKGNFPTSSEDEEGSGGGAEQVAAGGSGGGTP</sequence>
<evidence type="ECO:0000259" key="6">
    <source>
        <dbReference type="Pfam" id="PF06094"/>
    </source>
</evidence>
<dbReference type="OrthoDB" id="1044435at2759"/>
<feature type="domain" description="Gamma-glutamylcyclotransferase AIG2-like" evidence="6">
    <location>
        <begin position="3"/>
        <end position="115"/>
    </location>
</feature>
<accession>A0A2P6VF68</accession>
<comment type="similarity">
    <text evidence="2">Belongs to the gamma-glutamylcyclotransferase family.</text>
</comment>
<evidence type="ECO:0000256" key="5">
    <source>
        <dbReference type="SAM" id="MobiDB-lite"/>
    </source>
</evidence>
<dbReference type="Gene3D" id="3.10.490.10">
    <property type="entry name" value="Gamma-glutamyl cyclotransferase-like"/>
    <property type="match status" value="1"/>
</dbReference>
<evidence type="ECO:0000256" key="2">
    <source>
        <dbReference type="ARBA" id="ARBA00008861"/>
    </source>
</evidence>
<dbReference type="InterPro" id="IPR045038">
    <property type="entry name" value="AIG2-like"/>
</dbReference>
<dbReference type="AlphaFoldDB" id="A0A2P6VF68"/>
<dbReference type="InterPro" id="IPR036568">
    <property type="entry name" value="GGCT-like_sf"/>
</dbReference>
<keyword evidence="3" id="KW-0808">Transferase</keyword>
<dbReference type="EMBL" id="LHPF02000009">
    <property type="protein sequence ID" value="PSC72734.1"/>
    <property type="molecule type" value="Genomic_DNA"/>
</dbReference>
<evidence type="ECO:0000256" key="4">
    <source>
        <dbReference type="ARBA" id="ARBA00030602"/>
    </source>
</evidence>
<protein>
    <recommendedName>
        <fullName evidence="4">Putative gamma-glutamylcyclotransferase</fullName>
    </recommendedName>
</protein>
<comment type="caution">
    <text evidence="7">The sequence shown here is derived from an EMBL/GenBank/DDBJ whole genome shotgun (WGS) entry which is preliminary data.</text>
</comment>
<reference evidence="7 8" key="1">
    <citation type="journal article" date="2018" name="Plant J.">
        <title>Genome sequences of Chlorella sorokiniana UTEX 1602 and Micractinium conductrix SAG 241.80: implications to maltose excretion by a green alga.</title>
        <authorList>
            <person name="Arriola M.B."/>
            <person name="Velmurugan N."/>
            <person name="Zhang Y."/>
            <person name="Plunkett M.H."/>
            <person name="Hondzo H."/>
            <person name="Barney B.M."/>
        </authorList>
    </citation>
    <scope>NUCLEOTIDE SEQUENCE [LARGE SCALE GENOMIC DNA]</scope>
    <source>
        <strain evidence="7 8">SAG 241.80</strain>
    </source>
</reference>
<gene>
    <name evidence="7" type="ORF">C2E20_4063</name>
</gene>